<accession>A0A9P9AE93</accession>
<proteinExistence type="predicted"/>
<dbReference type="EMBL" id="JAGSXJ010000004">
    <property type="protein sequence ID" value="KAH6692550.1"/>
    <property type="molecule type" value="Genomic_DNA"/>
</dbReference>
<dbReference type="OrthoDB" id="7464126at2759"/>
<feature type="domain" description="GPI inositol-deacylase winged helix" evidence="1">
    <location>
        <begin position="102"/>
        <end position="194"/>
    </location>
</feature>
<evidence type="ECO:0000259" key="1">
    <source>
        <dbReference type="Pfam" id="PF22939"/>
    </source>
</evidence>
<dbReference type="AlphaFoldDB" id="A0A9P9AE93"/>
<dbReference type="PANTHER" id="PTHR10039:SF10">
    <property type="entry name" value="NACHT DOMAIN-CONTAINING PROTEIN"/>
    <property type="match status" value="1"/>
</dbReference>
<organism evidence="2 3">
    <name type="scientific">Plectosphaerella plurivora</name>
    <dbReference type="NCBI Taxonomy" id="936078"/>
    <lineage>
        <taxon>Eukaryota</taxon>
        <taxon>Fungi</taxon>
        <taxon>Dikarya</taxon>
        <taxon>Ascomycota</taxon>
        <taxon>Pezizomycotina</taxon>
        <taxon>Sordariomycetes</taxon>
        <taxon>Hypocreomycetidae</taxon>
        <taxon>Glomerellales</taxon>
        <taxon>Plectosphaerellaceae</taxon>
        <taxon>Plectosphaerella</taxon>
    </lineage>
</organism>
<dbReference type="PANTHER" id="PTHR10039">
    <property type="entry name" value="AMELOGENIN"/>
    <property type="match status" value="1"/>
</dbReference>
<name>A0A9P9AE93_9PEZI</name>
<gene>
    <name evidence="2" type="ORF">F5X68DRAFT_259189</name>
</gene>
<evidence type="ECO:0000313" key="3">
    <source>
        <dbReference type="Proteomes" id="UP000770015"/>
    </source>
</evidence>
<sequence length="370" mass="41514">MDIFEQASSPGVRVTTSENSDDLAMFISSEAKRRGELFDRSPELCQLIAEVLSTGADGMYLWASLMLDLLFPTHSTQPTVLEIQDLLEELPQSLSDVYEKLLARVHDRGRTRGLFQLITVARRPLSIGEVIDALSVNPGILGRETIVVLAKPVDLLKQLGGHLLYIEEEDETIHFIHDSAASHLMVQGRSSKFGFGVEEAQTYMGGICTAYLNLPEFSGSLQKPTLAAGSLTVSPEEIVNNVVHSTLPKPVQKPLGSIISRLSTRQSRRVDMTRILNELVASSSPPQQQLFHPYCKTFWLRHTKYSRLNAQRADRLWLRLMDNPGTLQFPWGLDKVVRLVWSLQRVHPSVLAYSYKMHANPRIHPSKLIP</sequence>
<comment type="caution">
    <text evidence="2">The sequence shown here is derived from an EMBL/GenBank/DDBJ whole genome shotgun (WGS) entry which is preliminary data.</text>
</comment>
<evidence type="ECO:0000313" key="2">
    <source>
        <dbReference type="EMBL" id="KAH6692550.1"/>
    </source>
</evidence>
<reference evidence="2" key="1">
    <citation type="journal article" date="2021" name="Nat. Commun.">
        <title>Genetic determinants of endophytism in the Arabidopsis root mycobiome.</title>
        <authorList>
            <person name="Mesny F."/>
            <person name="Miyauchi S."/>
            <person name="Thiergart T."/>
            <person name="Pickel B."/>
            <person name="Atanasova L."/>
            <person name="Karlsson M."/>
            <person name="Huettel B."/>
            <person name="Barry K.W."/>
            <person name="Haridas S."/>
            <person name="Chen C."/>
            <person name="Bauer D."/>
            <person name="Andreopoulos W."/>
            <person name="Pangilinan J."/>
            <person name="LaButti K."/>
            <person name="Riley R."/>
            <person name="Lipzen A."/>
            <person name="Clum A."/>
            <person name="Drula E."/>
            <person name="Henrissat B."/>
            <person name="Kohler A."/>
            <person name="Grigoriev I.V."/>
            <person name="Martin F.M."/>
            <person name="Hacquard S."/>
        </authorList>
    </citation>
    <scope>NUCLEOTIDE SEQUENCE</scope>
    <source>
        <strain evidence="2">MPI-SDFR-AT-0117</strain>
    </source>
</reference>
<dbReference type="Pfam" id="PF22939">
    <property type="entry name" value="WHD_GPIID"/>
    <property type="match status" value="1"/>
</dbReference>
<dbReference type="InterPro" id="IPR054471">
    <property type="entry name" value="GPIID_WHD"/>
</dbReference>
<dbReference type="Proteomes" id="UP000770015">
    <property type="component" value="Unassembled WGS sequence"/>
</dbReference>
<keyword evidence="3" id="KW-1185">Reference proteome</keyword>
<protein>
    <recommendedName>
        <fullName evidence="1">GPI inositol-deacylase winged helix domain-containing protein</fullName>
    </recommendedName>
</protein>